<proteinExistence type="inferred from homology"/>
<evidence type="ECO:0000259" key="5">
    <source>
        <dbReference type="Pfam" id="PF02782"/>
    </source>
</evidence>
<dbReference type="Pfam" id="PF00370">
    <property type="entry name" value="FGGY_N"/>
    <property type="match status" value="1"/>
</dbReference>
<accession>A0A3D1JDE1</accession>
<dbReference type="PANTHER" id="PTHR43095:SF5">
    <property type="entry name" value="XYLULOSE KINASE"/>
    <property type="match status" value="1"/>
</dbReference>
<dbReference type="InterPro" id="IPR000577">
    <property type="entry name" value="Carb_kinase_FGGY"/>
</dbReference>
<dbReference type="InterPro" id="IPR018485">
    <property type="entry name" value="FGGY_C"/>
</dbReference>
<keyword evidence="3 6" id="KW-0418">Kinase</keyword>
<dbReference type="EMBL" id="DPBP01000005">
    <property type="protein sequence ID" value="HCE16542.1"/>
    <property type="molecule type" value="Genomic_DNA"/>
</dbReference>
<evidence type="ECO:0000256" key="2">
    <source>
        <dbReference type="ARBA" id="ARBA00022679"/>
    </source>
</evidence>
<dbReference type="GO" id="GO:0005975">
    <property type="term" value="P:carbohydrate metabolic process"/>
    <property type="evidence" value="ECO:0007669"/>
    <property type="project" value="InterPro"/>
</dbReference>
<sequence length="511" mass="55892">MKQAYLIGVDLGTSSTKAALYTTEGRLVAEVTLEVPLYYPRPGVVEQENDDFYTTAAQTVKACLQQSGIDPHQVAAIAFDSQMAGIGAVDEDYRPAIRFDSWLDMRCQPYIDYLNAHHAEQITRLTGCPPTCDHGPKILWWKEEQPEAYRRIVKFLTPSAYVAGKMAGLRGEEAFMDVTFLHFTGFSDAQRGVWSAELCSLLGVDQNKLPRIVEPWQVIGEVKEQAAQDFGLVAGTPIAAGCGDTAANALGAGITRAGMLFDVAGTAAVLAGCTDRFVADTAHRALLTMRSVIPGLWHPLAYIAGGGLALRWYRDQFYNTGRGQPLPAENDLYAAMIAEALKAPPGCDGLFFSPHLGGRICPAAPEMRGAWLGFSWGHTQAHFIRAILESVAYEYAYYLSILRELVPGLQWQEARVAGGGARSGHWNQIKADVLGVPYRALQGSEFGAWGSALIAGKAAGLFTDLAAMAEKHARLIEPACLPDPERHSLYIPLVERYIHWQERLDRGFRTS</sequence>
<dbReference type="InterPro" id="IPR050406">
    <property type="entry name" value="FGGY_Carb_Kinase"/>
</dbReference>
<keyword evidence="2" id="KW-0808">Transferase</keyword>
<evidence type="ECO:0000256" key="1">
    <source>
        <dbReference type="ARBA" id="ARBA00009156"/>
    </source>
</evidence>
<feature type="domain" description="Carbohydrate kinase FGGY N-terminal" evidence="4">
    <location>
        <begin position="5"/>
        <end position="251"/>
    </location>
</feature>
<dbReference type="AlphaFoldDB" id="A0A3D1JDE1"/>
<protein>
    <submittedName>
        <fullName evidence="6">Xylulose kinase</fullName>
    </submittedName>
</protein>
<gene>
    <name evidence="6" type="ORF">DEQ80_01655</name>
</gene>
<dbReference type="Proteomes" id="UP000264141">
    <property type="component" value="Unassembled WGS sequence"/>
</dbReference>
<dbReference type="OrthoDB" id="9805576at2"/>
<evidence type="ECO:0000256" key="3">
    <source>
        <dbReference type="ARBA" id="ARBA00022777"/>
    </source>
</evidence>
<evidence type="ECO:0000313" key="6">
    <source>
        <dbReference type="EMBL" id="HCE16542.1"/>
    </source>
</evidence>
<evidence type="ECO:0000313" key="7">
    <source>
        <dbReference type="Proteomes" id="UP000264141"/>
    </source>
</evidence>
<comment type="similarity">
    <text evidence="1">Belongs to the FGGY kinase family.</text>
</comment>
<feature type="domain" description="Carbohydrate kinase FGGY C-terminal" evidence="5">
    <location>
        <begin position="264"/>
        <end position="459"/>
    </location>
</feature>
<dbReference type="Gene3D" id="3.30.420.40">
    <property type="match status" value="2"/>
</dbReference>
<name>A0A3D1JDE1_9CHLR</name>
<dbReference type="RefSeq" id="WP_062195591.1">
    <property type="nucleotide sequence ID" value="NZ_DF967965.1"/>
</dbReference>
<dbReference type="GO" id="GO:0016301">
    <property type="term" value="F:kinase activity"/>
    <property type="evidence" value="ECO:0007669"/>
    <property type="project" value="UniProtKB-KW"/>
</dbReference>
<comment type="caution">
    <text evidence="6">The sequence shown here is derived from an EMBL/GenBank/DDBJ whole genome shotgun (WGS) entry which is preliminary data.</text>
</comment>
<dbReference type="SUPFAM" id="SSF53067">
    <property type="entry name" value="Actin-like ATPase domain"/>
    <property type="match status" value="2"/>
</dbReference>
<organism evidence="6 7">
    <name type="scientific">Anaerolinea thermolimosa</name>
    <dbReference type="NCBI Taxonomy" id="229919"/>
    <lineage>
        <taxon>Bacteria</taxon>
        <taxon>Bacillati</taxon>
        <taxon>Chloroflexota</taxon>
        <taxon>Anaerolineae</taxon>
        <taxon>Anaerolineales</taxon>
        <taxon>Anaerolineaceae</taxon>
        <taxon>Anaerolinea</taxon>
    </lineage>
</organism>
<reference evidence="6 7" key="1">
    <citation type="journal article" date="2018" name="Nat. Biotechnol.">
        <title>A standardized bacterial taxonomy based on genome phylogeny substantially revises the tree of life.</title>
        <authorList>
            <person name="Parks D.H."/>
            <person name="Chuvochina M."/>
            <person name="Waite D.W."/>
            <person name="Rinke C."/>
            <person name="Skarshewski A."/>
            <person name="Chaumeil P.A."/>
            <person name="Hugenholtz P."/>
        </authorList>
    </citation>
    <scope>NUCLEOTIDE SEQUENCE [LARGE SCALE GENOMIC DNA]</scope>
    <source>
        <strain evidence="6">UBA8781</strain>
    </source>
</reference>
<dbReference type="InterPro" id="IPR043129">
    <property type="entry name" value="ATPase_NBD"/>
</dbReference>
<dbReference type="InterPro" id="IPR018484">
    <property type="entry name" value="FGGY_N"/>
</dbReference>
<dbReference type="STRING" id="229919.GCA_001050195_03018"/>
<dbReference type="Pfam" id="PF02782">
    <property type="entry name" value="FGGY_C"/>
    <property type="match status" value="1"/>
</dbReference>
<evidence type="ECO:0000259" key="4">
    <source>
        <dbReference type="Pfam" id="PF00370"/>
    </source>
</evidence>
<dbReference type="PANTHER" id="PTHR43095">
    <property type="entry name" value="SUGAR KINASE"/>
    <property type="match status" value="1"/>
</dbReference>
<dbReference type="PIRSF" id="PIRSF000538">
    <property type="entry name" value="GlpK"/>
    <property type="match status" value="1"/>
</dbReference>
<dbReference type="CDD" id="cd00366">
    <property type="entry name" value="ASKHA_NBD_FGGY"/>
    <property type="match status" value="1"/>
</dbReference>